<dbReference type="EMBL" id="PVNS01000014">
    <property type="protein sequence ID" value="PRO64570.1"/>
    <property type="molecule type" value="Genomic_DNA"/>
</dbReference>
<sequence>MKNTLFDVQNKVDSQEQFLKLMDGQLSYLGDDIGQMVDHPEVAGFMIREEKMQERLAACHAALLHWKKEMERENRELQEEVKRLRDLCGQE</sequence>
<dbReference type="RefSeq" id="WP_105960061.1">
    <property type="nucleotide sequence ID" value="NZ_PVNS01000014.1"/>
</dbReference>
<keyword evidence="1" id="KW-0175">Coiled coil</keyword>
<keyword evidence="3" id="KW-1185">Reference proteome</keyword>
<gene>
    <name evidence="2" type="ORF">C6I21_13820</name>
</gene>
<dbReference type="Proteomes" id="UP000243650">
    <property type="component" value="Unassembled WGS sequence"/>
</dbReference>
<evidence type="ECO:0000313" key="3">
    <source>
        <dbReference type="Proteomes" id="UP000243650"/>
    </source>
</evidence>
<protein>
    <submittedName>
        <fullName evidence="2">Uncharacterized protein</fullName>
    </submittedName>
</protein>
<feature type="coiled-coil region" evidence="1">
    <location>
        <begin position="60"/>
        <end position="90"/>
    </location>
</feature>
<reference evidence="2 3" key="1">
    <citation type="submission" date="2018-03" db="EMBL/GenBank/DDBJ databases">
        <title>Bacillus urumqiensis sp. nov., a moderately haloalkaliphilic bacterium isolated from a salt lake.</title>
        <authorList>
            <person name="Zhao B."/>
            <person name="Liao Z."/>
        </authorList>
    </citation>
    <scope>NUCLEOTIDE SEQUENCE [LARGE SCALE GENOMIC DNA]</scope>
    <source>
        <strain evidence="2 3">BZ-SZ-XJ18</strain>
    </source>
</reference>
<name>A0A2P6ME70_ALKUR</name>
<organism evidence="2 3">
    <name type="scientific">Alkalicoccus urumqiensis</name>
    <name type="common">Bacillus urumqiensis</name>
    <dbReference type="NCBI Taxonomy" id="1548213"/>
    <lineage>
        <taxon>Bacteria</taxon>
        <taxon>Bacillati</taxon>
        <taxon>Bacillota</taxon>
        <taxon>Bacilli</taxon>
        <taxon>Bacillales</taxon>
        <taxon>Bacillaceae</taxon>
        <taxon>Alkalicoccus</taxon>
    </lineage>
</organism>
<proteinExistence type="predicted"/>
<comment type="caution">
    <text evidence="2">The sequence shown here is derived from an EMBL/GenBank/DDBJ whole genome shotgun (WGS) entry which is preliminary data.</text>
</comment>
<accession>A0A2P6ME70</accession>
<evidence type="ECO:0000313" key="2">
    <source>
        <dbReference type="EMBL" id="PRO64570.1"/>
    </source>
</evidence>
<evidence type="ECO:0000256" key="1">
    <source>
        <dbReference type="SAM" id="Coils"/>
    </source>
</evidence>
<dbReference type="AlphaFoldDB" id="A0A2P6ME70"/>